<dbReference type="GO" id="GO:1990228">
    <property type="term" value="C:sulfurtransferase complex"/>
    <property type="evidence" value="ECO:0007669"/>
    <property type="project" value="TreeGrafter"/>
</dbReference>
<dbReference type="RefSeq" id="WP_144573237.1">
    <property type="nucleotide sequence ID" value="NZ_VLKG01000016.1"/>
</dbReference>
<keyword evidence="2" id="KW-1185">Reference proteome</keyword>
<dbReference type="PANTHER" id="PTHR37526">
    <property type="entry name" value="PROTEIN TUSB"/>
    <property type="match status" value="1"/>
</dbReference>
<dbReference type="EMBL" id="VLKG01000016">
    <property type="protein sequence ID" value="TWH63904.1"/>
    <property type="molecule type" value="Genomic_DNA"/>
</dbReference>
<dbReference type="Gene3D" id="3.40.1260.10">
    <property type="entry name" value="DsrEFH-like"/>
    <property type="match status" value="1"/>
</dbReference>
<dbReference type="AlphaFoldDB" id="A0A562HZD0"/>
<gene>
    <name evidence="1" type="ORF">LX59_02968</name>
</gene>
<dbReference type="InterPro" id="IPR007215">
    <property type="entry name" value="Sulphur_relay_TusB/DsrH"/>
</dbReference>
<reference evidence="1 2" key="1">
    <citation type="submission" date="2019-07" db="EMBL/GenBank/DDBJ databases">
        <title>Genomic Encyclopedia of Type Strains, Phase I: the one thousand microbial genomes (KMG-I) project.</title>
        <authorList>
            <person name="Kyrpides N."/>
        </authorList>
    </citation>
    <scope>NUCLEOTIDE SEQUENCE [LARGE SCALE GENOMIC DNA]</scope>
    <source>
        <strain evidence="1 2">DSM 375</strain>
    </source>
</reference>
<dbReference type="InterPro" id="IPR027396">
    <property type="entry name" value="DsrEFH-like"/>
</dbReference>
<dbReference type="SUPFAM" id="SSF75169">
    <property type="entry name" value="DsrEFH-like"/>
    <property type="match status" value="1"/>
</dbReference>
<dbReference type="OrthoDB" id="9795117at2"/>
<organism evidence="1 2">
    <name type="scientific">Azomonas agilis</name>
    <dbReference type="NCBI Taxonomy" id="116849"/>
    <lineage>
        <taxon>Bacteria</taxon>
        <taxon>Pseudomonadati</taxon>
        <taxon>Pseudomonadota</taxon>
        <taxon>Gammaproteobacteria</taxon>
        <taxon>Pseudomonadales</taxon>
        <taxon>Pseudomonadaceae</taxon>
        <taxon>Azomonas</taxon>
    </lineage>
</organism>
<sequence>MATLHLLSQSPFTNTQLKSCLRLLGDTDGLMLCGDAVYVLNSAPELAPELQVLAAKGALYALEEDQIARNCIQEGVVQSLNYAQFVALCCQYDRVNSWV</sequence>
<dbReference type="NCBIfam" id="TIGR03011">
    <property type="entry name" value="sulf_tusB_dsrH"/>
    <property type="match status" value="1"/>
</dbReference>
<proteinExistence type="predicted"/>
<dbReference type="GO" id="GO:0002143">
    <property type="term" value="P:tRNA wobble position uridine thiolation"/>
    <property type="evidence" value="ECO:0007669"/>
    <property type="project" value="InterPro"/>
</dbReference>
<name>A0A562HZD0_9GAMM</name>
<dbReference type="PANTHER" id="PTHR37526:SF1">
    <property type="entry name" value="PROTEIN TUSB"/>
    <property type="match status" value="1"/>
</dbReference>
<accession>A0A562HZD0</accession>
<dbReference type="Pfam" id="PF04077">
    <property type="entry name" value="DsrH"/>
    <property type="match status" value="1"/>
</dbReference>
<protein>
    <submittedName>
        <fullName evidence="1">tRNA 2-thiouridine synthesizing protein B</fullName>
    </submittedName>
</protein>
<comment type="caution">
    <text evidence="1">The sequence shown here is derived from an EMBL/GenBank/DDBJ whole genome shotgun (WGS) entry which is preliminary data.</text>
</comment>
<evidence type="ECO:0000313" key="2">
    <source>
        <dbReference type="Proteomes" id="UP000319627"/>
    </source>
</evidence>
<evidence type="ECO:0000313" key="1">
    <source>
        <dbReference type="EMBL" id="TWH63904.1"/>
    </source>
</evidence>
<dbReference type="Proteomes" id="UP000319627">
    <property type="component" value="Unassembled WGS sequence"/>
</dbReference>